<name>S5ZL76_GEOG3</name>
<dbReference type="OrthoDB" id="2678857at2"/>
<evidence type="ECO:0000259" key="1">
    <source>
        <dbReference type="Pfam" id="PF01814"/>
    </source>
</evidence>
<evidence type="ECO:0000313" key="2">
    <source>
        <dbReference type="EMBL" id="AGT31098.1"/>
    </source>
</evidence>
<dbReference type="RefSeq" id="WP_020958907.1">
    <property type="nucleotide sequence ID" value="NC_022080.4"/>
</dbReference>
<dbReference type="EMBL" id="CP006254">
    <property type="protein sequence ID" value="AGT31098.1"/>
    <property type="molecule type" value="Genomic_DNA"/>
</dbReference>
<accession>S5ZL76</accession>
<dbReference type="HOGENOM" id="CLU_150014_0_0_9"/>
<sequence>MGGPSLRKLDAHRSIHHGAFAEAKRLTDLLEKLYDERRSEHLAEVADALAEHWEKRVIAHAEAEEEGFYREKAGEGEDLAETVARLKRDHDLMRKLIAEIRERLPEQVDGEVLTRFHALLHINRIHSADEESLLF</sequence>
<gene>
    <name evidence="2" type="ORF">M493_03960</name>
</gene>
<keyword evidence="3" id="KW-1185">Reference proteome</keyword>
<organism evidence="2 3">
    <name type="scientific">Geobacillus genomosp. 3</name>
    <dbReference type="NCBI Taxonomy" id="1921421"/>
    <lineage>
        <taxon>Bacteria</taxon>
        <taxon>Bacillati</taxon>
        <taxon>Bacillota</taxon>
        <taxon>Bacilli</taxon>
        <taxon>Bacillales</taxon>
        <taxon>Anoxybacillaceae</taxon>
        <taxon>Geobacillus</taxon>
    </lineage>
</organism>
<feature type="domain" description="Hemerythrin-like" evidence="1">
    <location>
        <begin position="16"/>
        <end position="135"/>
    </location>
</feature>
<evidence type="ECO:0000313" key="3">
    <source>
        <dbReference type="Proteomes" id="UP000015500"/>
    </source>
</evidence>
<dbReference type="Proteomes" id="UP000015500">
    <property type="component" value="Chromosome"/>
</dbReference>
<dbReference type="InterPro" id="IPR012312">
    <property type="entry name" value="Hemerythrin-like"/>
</dbReference>
<dbReference type="AlphaFoldDB" id="S5ZL76"/>
<protein>
    <recommendedName>
        <fullName evidence="1">Hemerythrin-like domain-containing protein</fullName>
    </recommendedName>
</protein>
<reference evidence="2 3" key="1">
    <citation type="journal article" date="2014" name="Genome Announc.">
        <title>Complete Genome Sequence of the Thermophilic Polychlorinated Biphenyl Degrader Geobacillus sp. Strain JF8 (NBRC 109937).</title>
        <authorList>
            <person name="Shintani M."/>
            <person name="Ohtsubo Y."/>
            <person name="Fukuda K."/>
            <person name="Hosoyama A."/>
            <person name="Ohji S."/>
            <person name="Yamazoe A."/>
            <person name="Fujita N."/>
            <person name="Nagata Y."/>
            <person name="Tsuda M."/>
            <person name="Hatta T."/>
            <person name="Kimbara K."/>
        </authorList>
    </citation>
    <scope>NUCLEOTIDE SEQUENCE [LARGE SCALE GENOMIC DNA]</scope>
    <source>
        <strain evidence="2 3">JF8</strain>
    </source>
</reference>
<proteinExistence type="predicted"/>
<dbReference type="Pfam" id="PF01814">
    <property type="entry name" value="Hemerythrin"/>
    <property type="match status" value="1"/>
</dbReference>
<dbReference type="STRING" id="1921421.M493_03960"/>
<dbReference type="Gene3D" id="1.20.120.520">
    <property type="entry name" value="nmb1532 protein domain like"/>
    <property type="match status" value="1"/>
</dbReference>
<dbReference type="KEGG" id="gjf:M493_03960"/>
<dbReference type="PATRIC" id="fig|1345697.3.peg.693"/>